<dbReference type="Pfam" id="PF04434">
    <property type="entry name" value="SWIM"/>
    <property type="match status" value="1"/>
</dbReference>
<dbReference type="AlphaFoldDB" id="A0A8D9GJT4"/>
<dbReference type="Pfam" id="PF10551">
    <property type="entry name" value="MULE"/>
    <property type="match status" value="1"/>
</dbReference>
<evidence type="ECO:0000256" key="4">
    <source>
        <dbReference type="PROSITE-ProRule" id="PRU00325"/>
    </source>
</evidence>
<dbReference type="Gramene" id="A03p33760.2_BraZ1">
    <property type="protein sequence ID" value="A03p33760.2_BraZ1.CDS.1"/>
    <property type="gene ID" value="A03g33760.2_BraZ1"/>
</dbReference>
<dbReference type="Pfam" id="PF03108">
    <property type="entry name" value="DBD_Tnp_Mut"/>
    <property type="match status" value="1"/>
</dbReference>
<evidence type="ECO:0000256" key="5">
    <source>
        <dbReference type="SAM" id="MobiDB-lite"/>
    </source>
</evidence>
<dbReference type="SMART" id="SM00575">
    <property type="entry name" value="ZnF_PMZ"/>
    <property type="match status" value="1"/>
</dbReference>
<evidence type="ECO:0000259" key="6">
    <source>
        <dbReference type="PROSITE" id="PS50966"/>
    </source>
</evidence>
<dbReference type="InterPro" id="IPR007527">
    <property type="entry name" value="Znf_SWIM"/>
</dbReference>
<proteinExistence type="predicted"/>
<gene>
    <name evidence="7" type="ORF">BRAPAZ1V2_A03P33760.2</name>
</gene>
<sequence>MANRDLMLGQNHTIGITQGHSHTLDLAQNHDMDLTQTHHDHEIDLTHQQDDHELGLGVHNEDQEDHHHHHHDYMNETDQKPGHHHDDDDVEFSLSDNNQLVLGNNETLDLAIDSTHELEIDHNGEMVMVTTPVQARALSAELTYQLTVGQEFPDVKSCRRALRDMAIALHFEIQTIKSDKTRFTAKCSSEGCPWRVHAAKLPGVPTFTIRTIHESHTCGGINHLGHQQASVQWVASSVEQRLRENPNCKPKEILEEIHRVHGITLSYKQAWRGKERIMATMRGSFEEGYRLLPQYCEQVKRTNPGSIASVYGSPADNCFQRLFVSFHASIFGFLNACRPLLGLDRTYLKNKYLGTLLLATGFDGDGALFPLAFGVVDEESDENWMWFLCELHNLLEANTENMPRLTILSDRQKGVVEGVEQNFPTAFHGFCMRHLSESFRKEFNNSLLVNYLWEAAQALTVIEFEAKVLEIEEASQDAAYWIRRIPPRLWATAYFEGQRFGHLTANIVESLNSWIAEASGLPIIQMMECIRRQLMTWFNERRETSMQWTSILVPSAERRVAEALELARTYQVLRANEAEFEVISHEGNNIVDIRNRCCLCRGWQLYGLPCAHAVAALLSCRQNVHRFTESCFTVATYRKTYSQTIHPIPDKSLWREMSEGGDPSVGKGGVEGVVINPPKSLRPPGRPRKRRARAEDRGRVKRVVHCSRCNQTGHFRTTCAAPI</sequence>
<feature type="compositionally biased region" description="Basic and acidic residues" evidence="5">
    <location>
        <begin position="63"/>
        <end position="87"/>
    </location>
</feature>
<dbReference type="PANTHER" id="PTHR31973">
    <property type="entry name" value="POLYPROTEIN, PUTATIVE-RELATED"/>
    <property type="match status" value="1"/>
</dbReference>
<dbReference type="InterPro" id="IPR006564">
    <property type="entry name" value="Znf_PMZ"/>
</dbReference>
<reference evidence="7 8" key="1">
    <citation type="submission" date="2021-07" db="EMBL/GenBank/DDBJ databases">
        <authorList>
            <consortium name="Genoscope - CEA"/>
            <person name="William W."/>
        </authorList>
    </citation>
    <scope>NUCLEOTIDE SEQUENCE [LARGE SCALE GENOMIC DNA]</scope>
</reference>
<keyword evidence="3" id="KW-0862">Zinc</keyword>
<dbReference type="EMBL" id="LS974619">
    <property type="protein sequence ID" value="CAG7882033.1"/>
    <property type="molecule type" value="Genomic_DNA"/>
</dbReference>
<dbReference type="InterPro" id="IPR018289">
    <property type="entry name" value="MULE_transposase_dom"/>
</dbReference>
<feature type="region of interest" description="Disordered" evidence="5">
    <location>
        <begin position="658"/>
        <end position="698"/>
    </location>
</feature>
<keyword evidence="2 4" id="KW-0863">Zinc-finger</keyword>
<feature type="domain" description="SWIM-type" evidence="6">
    <location>
        <begin position="580"/>
        <end position="621"/>
    </location>
</feature>
<dbReference type="Proteomes" id="UP000694005">
    <property type="component" value="Chromosome A03"/>
</dbReference>
<dbReference type="GO" id="GO:0008270">
    <property type="term" value="F:zinc ion binding"/>
    <property type="evidence" value="ECO:0007669"/>
    <property type="project" value="UniProtKB-KW"/>
</dbReference>
<feature type="region of interest" description="Disordered" evidence="5">
    <location>
        <begin position="63"/>
        <end position="91"/>
    </location>
</feature>
<dbReference type="InterPro" id="IPR004332">
    <property type="entry name" value="Transposase_MuDR"/>
</dbReference>
<dbReference type="PROSITE" id="PS50966">
    <property type="entry name" value="ZF_SWIM"/>
    <property type="match status" value="1"/>
</dbReference>
<evidence type="ECO:0000256" key="2">
    <source>
        <dbReference type="ARBA" id="ARBA00022771"/>
    </source>
</evidence>
<evidence type="ECO:0000313" key="8">
    <source>
        <dbReference type="Proteomes" id="UP000694005"/>
    </source>
</evidence>
<keyword evidence="1" id="KW-0479">Metal-binding</keyword>
<organism evidence="7 8">
    <name type="scientific">Brassica campestris</name>
    <name type="common">Field mustard</name>
    <dbReference type="NCBI Taxonomy" id="3711"/>
    <lineage>
        <taxon>Eukaryota</taxon>
        <taxon>Viridiplantae</taxon>
        <taxon>Streptophyta</taxon>
        <taxon>Embryophyta</taxon>
        <taxon>Tracheophyta</taxon>
        <taxon>Spermatophyta</taxon>
        <taxon>Magnoliopsida</taxon>
        <taxon>eudicotyledons</taxon>
        <taxon>Gunneridae</taxon>
        <taxon>Pentapetalae</taxon>
        <taxon>rosids</taxon>
        <taxon>malvids</taxon>
        <taxon>Brassicales</taxon>
        <taxon>Brassicaceae</taxon>
        <taxon>Brassiceae</taxon>
        <taxon>Brassica</taxon>
    </lineage>
</organism>
<accession>A0A8D9GJT4</accession>
<protein>
    <recommendedName>
        <fullName evidence="6">SWIM-type domain-containing protein</fullName>
    </recommendedName>
</protein>
<dbReference type="PANTHER" id="PTHR31973:SF171">
    <property type="entry name" value="OS12G0597300 PROTEIN"/>
    <property type="match status" value="1"/>
</dbReference>
<evidence type="ECO:0000256" key="1">
    <source>
        <dbReference type="ARBA" id="ARBA00022723"/>
    </source>
</evidence>
<evidence type="ECO:0000313" key="7">
    <source>
        <dbReference type="EMBL" id="CAG7882033.1"/>
    </source>
</evidence>
<evidence type="ECO:0000256" key="3">
    <source>
        <dbReference type="ARBA" id="ARBA00022833"/>
    </source>
</evidence>
<name>A0A8D9GJT4_BRACM</name>